<evidence type="ECO:0000313" key="6">
    <source>
        <dbReference type="EMBL" id="KKY27697.1"/>
    </source>
</evidence>
<keyword evidence="3" id="KW-0732">Signal</keyword>
<organism evidence="6 7">
    <name type="scientific">Phaeomoniella chlamydospora</name>
    <name type="common">Phaeoacremonium chlamydosporum</name>
    <dbReference type="NCBI Taxonomy" id="158046"/>
    <lineage>
        <taxon>Eukaryota</taxon>
        <taxon>Fungi</taxon>
        <taxon>Dikarya</taxon>
        <taxon>Ascomycota</taxon>
        <taxon>Pezizomycotina</taxon>
        <taxon>Eurotiomycetes</taxon>
        <taxon>Chaetothyriomycetidae</taxon>
        <taxon>Phaeomoniellales</taxon>
        <taxon>Phaeomoniellaceae</taxon>
        <taxon>Phaeomoniella</taxon>
    </lineage>
</organism>
<evidence type="ECO:0000256" key="5">
    <source>
        <dbReference type="ARBA" id="ARBA00023180"/>
    </source>
</evidence>
<accession>A0A0G2EYM0</accession>
<evidence type="ECO:0000256" key="4">
    <source>
        <dbReference type="ARBA" id="ARBA00022801"/>
    </source>
</evidence>
<keyword evidence="4" id="KW-0378">Hydrolase</keyword>
<protein>
    <submittedName>
        <fullName evidence="6">Putative serine</fullName>
    </submittedName>
</protein>
<dbReference type="PANTHER" id="PTHR11010">
    <property type="entry name" value="PROTEASE S28 PRO-X CARBOXYPEPTIDASE-RELATED"/>
    <property type="match status" value="1"/>
</dbReference>
<gene>
    <name evidence="6" type="ORF">UCRPC4_g00931</name>
</gene>
<comment type="caution">
    <text evidence="6">The sequence shown here is derived from an EMBL/GenBank/DDBJ whole genome shotgun (WGS) entry which is preliminary data.</text>
</comment>
<dbReference type="Gene3D" id="3.40.50.1820">
    <property type="entry name" value="alpha/beta hydrolase"/>
    <property type="match status" value="2"/>
</dbReference>
<evidence type="ECO:0000256" key="3">
    <source>
        <dbReference type="ARBA" id="ARBA00022729"/>
    </source>
</evidence>
<dbReference type="GO" id="GO:0008239">
    <property type="term" value="F:dipeptidyl-peptidase activity"/>
    <property type="evidence" value="ECO:0007669"/>
    <property type="project" value="TreeGrafter"/>
</dbReference>
<proteinExistence type="inferred from homology"/>
<evidence type="ECO:0000313" key="7">
    <source>
        <dbReference type="Proteomes" id="UP000053317"/>
    </source>
</evidence>
<dbReference type="PANTHER" id="PTHR11010:SF23">
    <property type="entry name" value="SERINE PEPTIDASE"/>
    <property type="match status" value="1"/>
</dbReference>
<keyword evidence="5" id="KW-0325">Glycoprotein</keyword>
<dbReference type="Pfam" id="PF05577">
    <property type="entry name" value="Peptidase_S28"/>
    <property type="match status" value="2"/>
</dbReference>
<keyword evidence="7" id="KW-1185">Reference proteome</keyword>
<dbReference type="Proteomes" id="UP000053317">
    <property type="component" value="Unassembled WGS sequence"/>
</dbReference>
<name>A0A0G2EYM0_PHACM</name>
<reference evidence="6 7" key="1">
    <citation type="submission" date="2015-05" db="EMBL/GenBank/DDBJ databases">
        <title>Distinctive expansion of gene families associated with plant cell wall degradation and secondary metabolism in the genomes of grapevine trunk pathogens.</title>
        <authorList>
            <person name="Lawrence D.P."/>
            <person name="Travadon R."/>
            <person name="Rolshausen P.E."/>
            <person name="Baumgartner K."/>
        </authorList>
    </citation>
    <scope>NUCLEOTIDE SEQUENCE [LARGE SCALE GENOMIC DNA]</scope>
    <source>
        <strain evidence="6">UCRPC4</strain>
    </source>
</reference>
<comment type="similarity">
    <text evidence="1">Belongs to the peptidase S28 family.</text>
</comment>
<reference evidence="6 7" key="2">
    <citation type="submission" date="2015-05" db="EMBL/GenBank/DDBJ databases">
        <authorList>
            <person name="Morales-Cruz A."/>
            <person name="Amrine K.C."/>
            <person name="Cantu D."/>
        </authorList>
    </citation>
    <scope>NUCLEOTIDE SEQUENCE [LARGE SCALE GENOMIC DNA]</scope>
    <source>
        <strain evidence="6">UCRPC4</strain>
    </source>
</reference>
<keyword evidence="2" id="KW-0645">Protease</keyword>
<evidence type="ECO:0000256" key="2">
    <source>
        <dbReference type="ARBA" id="ARBA00022670"/>
    </source>
</evidence>
<sequence length="464" mass="51747">MMTQVWELSLSDTGTIPRTMRDQGLRSVIFFTPGEVAADDYTGYLTNKTLTGLFAEAVGGATLLLEHRYWGESSPYDNLTAETLQYLTLKNSIADVVNVAKTIDLPFDTNHSSNAGSAPWIFSGGSYSGALSGWTEATSPGTFYAYHATSAVVETVWDFWQYFDPVQQGMAKNCSKDVSLVIDYIDSILLNGTAAEKLALKTKFGFQDLQHDDDFASNTTTNGTIPGEEGVGLETALAGYASWSKDILIPDYCSAYGFWTDEYDVGCFDSYNTSSPIYTDISVDNTFNRQWMWFLCNEPFGFWQDGAPTSRSSIVSRLVTAEYWSRQCALYFPTVNGFTYGYAEGQTVDDINAWTRGWDNTNTTHLIWTNGQYDPWKDATVSSDFRPGGPLTSTEERPVFIVEGGFHCSDLLVNNANANSAIAELMNEEVAVMKGWIDEYYATNSSSKAKRRFERTRQSTKFRY</sequence>
<dbReference type="OrthoDB" id="1735038at2759"/>
<dbReference type="AlphaFoldDB" id="A0A0G2EYM0"/>
<evidence type="ECO:0000256" key="1">
    <source>
        <dbReference type="ARBA" id="ARBA00011079"/>
    </source>
</evidence>
<dbReference type="InterPro" id="IPR029058">
    <property type="entry name" value="AB_hydrolase_fold"/>
</dbReference>
<dbReference type="GO" id="GO:0006508">
    <property type="term" value="P:proteolysis"/>
    <property type="evidence" value="ECO:0007669"/>
    <property type="project" value="UniProtKB-KW"/>
</dbReference>
<dbReference type="EMBL" id="LCWF01000022">
    <property type="protein sequence ID" value="KKY27697.1"/>
    <property type="molecule type" value="Genomic_DNA"/>
</dbReference>
<dbReference type="InterPro" id="IPR008758">
    <property type="entry name" value="Peptidase_S28"/>
</dbReference>
<dbReference type="GO" id="GO:0070008">
    <property type="term" value="F:serine-type exopeptidase activity"/>
    <property type="evidence" value="ECO:0007669"/>
    <property type="project" value="InterPro"/>
</dbReference>